<dbReference type="Proteomes" id="UP000198564">
    <property type="component" value="Unassembled WGS sequence"/>
</dbReference>
<proteinExistence type="predicted"/>
<evidence type="ECO:0000313" key="2">
    <source>
        <dbReference type="Proteomes" id="UP000198564"/>
    </source>
</evidence>
<dbReference type="RefSeq" id="WP_091633134.1">
    <property type="nucleotide sequence ID" value="NZ_FNYW01000005.1"/>
</dbReference>
<dbReference type="STRING" id="1130080.SAMN04488113_10541"/>
<sequence length="349" mass="36989">MKNKKLMIILGALALLLVGVFAFSLGDAKDNKDSKENTTNDKNSEISGDQESIVVGILQTTSHPALDAITEGARKGLSENGYVDGENAEIIFQNGQGDQNLMNTMAQTLVEDGADILIGIGTPASQAFANATDDIPIIMGAVSDPVGAGLVDSEEVPGKNITGVKDEAPVKAQLDMMLELLPEATDIGVLYSSGEDNAQAEAERAINTIEEYDLNPVTYKVSSTNEIKQTVATMTQEVDAIYLPTDNTIASAFNTVVNEANRYNVPLIPTVDSMIAQGGLATVGINQMDTGVESGRIAAEVLDGADPSDFPVYVLDRGDKLINIEQAELLEIDVPQSLLDDATIIESKN</sequence>
<dbReference type="AlphaFoldDB" id="A0A1H6RY83"/>
<dbReference type="SUPFAM" id="SSF53822">
    <property type="entry name" value="Periplasmic binding protein-like I"/>
    <property type="match status" value="1"/>
</dbReference>
<dbReference type="CDD" id="cd06325">
    <property type="entry name" value="PBP1_ABC_unchar_transporter"/>
    <property type="match status" value="1"/>
</dbReference>
<dbReference type="PANTHER" id="PTHR35271">
    <property type="entry name" value="ABC TRANSPORTER, SUBSTRATE-BINDING LIPOPROTEIN-RELATED"/>
    <property type="match status" value="1"/>
</dbReference>
<dbReference type="InterPro" id="IPR007487">
    <property type="entry name" value="ABC_transpt-TYRBP-like"/>
</dbReference>
<dbReference type="EMBL" id="FNYW01000005">
    <property type="protein sequence ID" value="SEI60713.1"/>
    <property type="molecule type" value="Genomic_DNA"/>
</dbReference>
<evidence type="ECO:0000313" key="1">
    <source>
        <dbReference type="EMBL" id="SEI60713.1"/>
    </source>
</evidence>
<accession>A0A1H6RY83</accession>
<dbReference type="NCBIfam" id="NF041285">
    <property type="entry name" value="ABC_SBP_TrpX"/>
    <property type="match status" value="1"/>
</dbReference>
<keyword evidence="2" id="KW-1185">Reference proteome</keyword>
<dbReference type="InterPro" id="IPR028082">
    <property type="entry name" value="Peripla_BP_I"/>
</dbReference>
<dbReference type="OrthoDB" id="9776955at2"/>
<name>A0A1H6RY83_9LACT</name>
<organism evidence="1 2">
    <name type="scientific">Alkalibacterium gilvum</name>
    <dbReference type="NCBI Taxonomy" id="1130080"/>
    <lineage>
        <taxon>Bacteria</taxon>
        <taxon>Bacillati</taxon>
        <taxon>Bacillota</taxon>
        <taxon>Bacilli</taxon>
        <taxon>Lactobacillales</taxon>
        <taxon>Carnobacteriaceae</taxon>
        <taxon>Alkalibacterium</taxon>
    </lineage>
</organism>
<dbReference type="InterPro" id="IPR047776">
    <property type="entry name" value="ABC_SBP_TrpX-like"/>
</dbReference>
<dbReference type="Pfam" id="PF04392">
    <property type="entry name" value="ABC_sub_bind"/>
    <property type="match status" value="1"/>
</dbReference>
<gene>
    <name evidence="1" type="ORF">SAMN04488113_10541</name>
</gene>
<reference evidence="2" key="1">
    <citation type="submission" date="2016-10" db="EMBL/GenBank/DDBJ databases">
        <authorList>
            <person name="Varghese N."/>
            <person name="Submissions S."/>
        </authorList>
    </citation>
    <scope>NUCLEOTIDE SEQUENCE [LARGE SCALE GENOMIC DNA]</scope>
    <source>
        <strain evidence="2">DSM 25751</strain>
    </source>
</reference>
<protein>
    <submittedName>
        <fullName evidence="1">Putative ABC transport system substrate-binding protein</fullName>
    </submittedName>
</protein>
<dbReference type="Gene3D" id="3.40.50.2300">
    <property type="match status" value="2"/>
</dbReference>
<dbReference type="PANTHER" id="PTHR35271:SF1">
    <property type="entry name" value="ABC TRANSPORTER, SUBSTRATE-BINDING LIPOPROTEIN"/>
    <property type="match status" value="1"/>
</dbReference>